<feature type="transmembrane region" description="Helical" evidence="8">
    <location>
        <begin position="290"/>
        <end position="318"/>
    </location>
</feature>
<dbReference type="GO" id="GO:0005886">
    <property type="term" value="C:plasma membrane"/>
    <property type="evidence" value="ECO:0007669"/>
    <property type="project" value="TreeGrafter"/>
</dbReference>
<evidence type="ECO:0000256" key="2">
    <source>
        <dbReference type="ARBA" id="ARBA00008974"/>
    </source>
</evidence>
<dbReference type="STRING" id="554083.BKD30_06360"/>
<dbReference type="Gene3D" id="1.10.4160.10">
    <property type="entry name" value="Hydantoin permease"/>
    <property type="match status" value="1"/>
</dbReference>
<comment type="caution">
    <text evidence="9">The sequence shown here is derived from an EMBL/GenBank/DDBJ whole genome shotgun (WGS) entry which is preliminary data.</text>
</comment>
<evidence type="ECO:0000256" key="8">
    <source>
        <dbReference type="SAM" id="Phobius"/>
    </source>
</evidence>
<evidence type="ECO:0000256" key="4">
    <source>
        <dbReference type="ARBA" id="ARBA00022692"/>
    </source>
</evidence>
<dbReference type="PIRSF" id="PIRSF002744">
    <property type="entry name" value="Pur-cyt_permease"/>
    <property type="match status" value="1"/>
</dbReference>
<sequence>MTPSTPSTGRTAASLIEARSIDWIPERERHGKVWHQAPLWFLGNFQYFSIPIGFIGPSLGLGLGWTVLASVLGIGVGTVFMAFHASQGPTMGLPQLIQSRAQFGYRGVIVPLLATLFTYMAFNVADTVLLSEGLNSAFGWAPVAIAVLATLAGVGLAIFGHDWLHKAFRLLLYVSLPIMAVLTVGVILGAAGGSWDASQYGFSWQAFMAQFAACAAYNITYAPYVSDYSRYLPTTTPARSVISAVFFGASSSAIWLIILGAWLSIALGATDGLAGLQLAGNTIAAPLGDAAALLSALALVATMGMNAYGGMLTVLTTIDSIRPIRPRTTARVVTILVLAVAWYAIAASISSGSVDTVFSALTLMLYILVPWTATNLADFFLVRKGHYAIEDLFAPSGIYGVWGWRGLTAFGVGLAAEVPFMVLPTIGGWSYVGPVASALGEVDIAWLVGLAVTSAVYLLLSRSLDHAAEDAERRRSDAHLGVTPTD</sequence>
<dbReference type="AlphaFoldDB" id="A0A1R1LCB8"/>
<feature type="transmembrane region" description="Helical" evidence="8">
    <location>
        <begin position="137"/>
        <end position="158"/>
    </location>
</feature>
<evidence type="ECO:0000256" key="7">
    <source>
        <dbReference type="PIRNR" id="PIRNR002744"/>
    </source>
</evidence>
<dbReference type="PANTHER" id="PTHR31806:SF1">
    <property type="entry name" value="PURINE-CYTOSINE PERMEASE FCY2-RELATED"/>
    <property type="match status" value="1"/>
</dbReference>
<reference evidence="9 10" key="1">
    <citation type="submission" date="2016-12" db="EMBL/GenBank/DDBJ databases">
        <title>Draft genome of Tersicoccus phoenicis 1P05MA.</title>
        <authorList>
            <person name="Nakajima Y."/>
            <person name="Yoshizawa S."/>
            <person name="Nakamura K."/>
            <person name="Ogura Y."/>
            <person name="Hayashi T."/>
            <person name="Kogure K."/>
        </authorList>
    </citation>
    <scope>NUCLEOTIDE SEQUENCE [LARGE SCALE GENOMIC DNA]</scope>
    <source>
        <strain evidence="9 10">1p05MA</strain>
    </source>
</reference>
<feature type="transmembrane region" description="Helical" evidence="8">
    <location>
        <begin position="170"/>
        <end position="190"/>
    </location>
</feature>
<evidence type="ECO:0000256" key="3">
    <source>
        <dbReference type="ARBA" id="ARBA00022448"/>
    </source>
</evidence>
<proteinExistence type="inferred from homology"/>
<keyword evidence="4 8" id="KW-0812">Transmembrane</keyword>
<keyword evidence="5 8" id="KW-1133">Transmembrane helix</keyword>
<dbReference type="RefSeq" id="WP_076703290.1">
    <property type="nucleotide sequence ID" value="NZ_MRDE01000035.1"/>
</dbReference>
<feature type="transmembrane region" description="Helical" evidence="8">
    <location>
        <begin position="37"/>
        <end position="56"/>
    </location>
</feature>
<name>A0A1R1LCB8_9MICC</name>
<dbReference type="GO" id="GO:0022857">
    <property type="term" value="F:transmembrane transporter activity"/>
    <property type="evidence" value="ECO:0007669"/>
    <property type="project" value="InterPro"/>
</dbReference>
<feature type="transmembrane region" description="Helical" evidence="8">
    <location>
        <begin position="103"/>
        <end position="125"/>
    </location>
</feature>
<feature type="transmembrane region" description="Helical" evidence="8">
    <location>
        <begin position="202"/>
        <end position="220"/>
    </location>
</feature>
<dbReference type="Proteomes" id="UP000187085">
    <property type="component" value="Unassembled WGS sequence"/>
</dbReference>
<keyword evidence="3 7" id="KW-0813">Transport</keyword>
<dbReference type="EMBL" id="MRDE01000035">
    <property type="protein sequence ID" value="OMH25168.1"/>
    <property type="molecule type" value="Genomic_DNA"/>
</dbReference>
<feature type="transmembrane region" description="Helical" evidence="8">
    <location>
        <begin position="330"/>
        <end position="351"/>
    </location>
</feature>
<evidence type="ECO:0000313" key="10">
    <source>
        <dbReference type="Proteomes" id="UP000187085"/>
    </source>
</evidence>
<evidence type="ECO:0000256" key="1">
    <source>
        <dbReference type="ARBA" id="ARBA00004141"/>
    </source>
</evidence>
<gene>
    <name evidence="9" type="ORF">BKD30_06360</name>
</gene>
<feature type="transmembrane region" description="Helical" evidence="8">
    <location>
        <begin position="444"/>
        <end position="460"/>
    </location>
</feature>
<organism evidence="9 10">
    <name type="scientific">Tersicoccus phoenicis</name>
    <dbReference type="NCBI Taxonomy" id="554083"/>
    <lineage>
        <taxon>Bacteria</taxon>
        <taxon>Bacillati</taxon>
        <taxon>Actinomycetota</taxon>
        <taxon>Actinomycetes</taxon>
        <taxon>Micrococcales</taxon>
        <taxon>Micrococcaceae</taxon>
        <taxon>Tersicoccus</taxon>
    </lineage>
</organism>
<dbReference type="Pfam" id="PF02133">
    <property type="entry name" value="Transp_cyt_pur"/>
    <property type="match status" value="1"/>
</dbReference>
<evidence type="ECO:0000256" key="5">
    <source>
        <dbReference type="ARBA" id="ARBA00022989"/>
    </source>
</evidence>
<feature type="transmembrane region" description="Helical" evidence="8">
    <location>
        <begin position="241"/>
        <end position="270"/>
    </location>
</feature>
<feature type="transmembrane region" description="Helical" evidence="8">
    <location>
        <begin position="357"/>
        <end position="381"/>
    </location>
</feature>
<keyword evidence="6 7" id="KW-0472">Membrane</keyword>
<dbReference type="PANTHER" id="PTHR31806">
    <property type="entry name" value="PURINE-CYTOSINE PERMEASE FCY2-RELATED"/>
    <property type="match status" value="1"/>
</dbReference>
<evidence type="ECO:0000256" key="6">
    <source>
        <dbReference type="ARBA" id="ARBA00023136"/>
    </source>
</evidence>
<evidence type="ECO:0000313" key="9">
    <source>
        <dbReference type="EMBL" id="OMH25168.1"/>
    </source>
</evidence>
<keyword evidence="10" id="KW-1185">Reference proteome</keyword>
<accession>A0A1R1LCB8</accession>
<comment type="similarity">
    <text evidence="2 7">Belongs to the purine-cytosine permease (2.A.39) family.</text>
</comment>
<dbReference type="OrthoDB" id="9809167at2"/>
<feature type="transmembrane region" description="Helical" evidence="8">
    <location>
        <begin position="402"/>
        <end position="424"/>
    </location>
</feature>
<protein>
    <submittedName>
        <fullName evidence="9">Allantoin permease</fullName>
    </submittedName>
</protein>
<comment type="subcellular location">
    <subcellularLocation>
        <location evidence="1">Membrane</location>
        <topology evidence="1">Multi-pass membrane protein</topology>
    </subcellularLocation>
</comment>
<feature type="transmembrane region" description="Helical" evidence="8">
    <location>
        <begin position="62"/>
        <end position="83"/>
    </location>
</feature>
<dbReference type="InterPro" id="IPR026030">
    <property type="entry name" value="Pur-cyt_permease_Fcy2/21/22"/>
</dbReference>
<dbReference type="InterPro" id="IPR001248">
    <property type="entry name" value="Pur-cyt_permease"/>
</dbReference>